<evidence type="ECO:0000256" key="1">
    <source>
        <dbReference type="SAM" id="SignalP"/>
    </source>
</evidence>
<dbReference type="RefSeq" id="WP_147203543.1">
    <property type="nucleotide sequence ID" value="NZ_BJYT01000006.1"/>
</dbReference>
<dbReference type="Proteomes" id="UP000321513">
    <property type="component" value="Unassembled WGS sequence"/>
</dbReference>
<feature type="signal peptide" evidence="1">
    <location>
        <begin position="1"/>
        <end position="21"/>
    </location>
</feature>
<gene>
    <name evidence="2" type="ORF">SAE01_19160</name>
</gene>
<proteinExistence type="predicted"/>
<evidence type="ECO:0000313" key="2">
    <source>
        <dbReference type="EMBL" id="GEO09420.1"/>
    </source>
</evidence>
<reference evidence="2 3" key="1">
    <citation type="submission" date="2019-07" db="EMBL/GenBank/DDBJ databases">
        <title>Whole genome shotgun sequence of Segetibacter aerophilus NBRC 106135.</title>
        <authorList>
            <person name="Hosoyama A."/>
            <person name="Uohara A."/>
            <person name="Ohji S."/>
            <person name="Ichikawa N."/>
        </authorList>
    </citation>
    <scope>NUCLEOTIDE SEQUENCE [LARGE SCALE GENOMIC DNA]</scope>
    <source>
        <strain evidence="2 3">NBRC 106135</strain>
    </source>
</reference>
<keyword evidence="1" id="KW-0732">Signal</keyword>
<comment type="caution">
    <text evidence="2">The sequence shown here is derived from an EMBL/GenBank/DDBJ whole genome shotgun (WGS) entry which is preliminary data.</text>
</comment>
<organism evidence="2 3">
    <name type="scientific">Segetibacter aerophilus</name>
    <dbReference type="NCBI Taxonomy" id="670293"/>
    <lineage>
        <taxon>Bacteria</taxon>
        <taxon>Pseudomonadati</taxon>
        <taxon>Bacteroidota</taxon>
        <taxon>Chitinophagia</taxon>
        <taxon>Chitinophagales</taxon>
        <taxon>Chitinophagaceae</taxon>
        <taxon>Segetibacter</taxon>
    </lineage>
</organism>
<accession>A0A512BBU7</accession>
<evidence type="ECO:0000313" key="3">
    <source>
        <dbReference type="Proteomes" id="UP000321513"/>
    </source>
</evidence>
<feature type="chain" id="PRO_5022086262" description="Outer membrane protein beta-barrel domain-containing protein" evidence="1">
    <location>
        <begin position="22"/>
        <end position="192"/>
    </location>
</feature>
<keyword evidence="3" id="KW-1185">Reference proteome</keyword>
<dbReference type="AlphaFoldDB" id="A0A512BBU7"/>
<protein>
    <recommendedName>
        <fullName evidence="4">Outer membrane protein beta-barrel domain-containing protein</fullName>
    </recommendedName>
</protein>
<dbReference type="EMBL" id="BJYT01000006">
    <property type="protein sequence ID" value="GEO09420.1"/>
    <property type="molecule type" value="Genomic_DNA"/>
</dbReference>
<name>A0A512BBU7_9BACT</name>
<dbReference type="OrthoDB" id="641813at2"/>
<sequence length="192" mass="20252">MKRMKFLLVALSFVGAANTFAQETPAARGLQLSIGAEAALPIGSFHNDSRYKFGGGGSAKLAIPVATVLDFTVSAGYIAFGSSKLRELDPDRGTFTAIPFKAGLQVHTPGGLYFEPQVGFTQTKISKLEGAGVFTYAGNIGFLISKAVDIAVRYEAMASRKGTSITGATNSDVSAKFLGLRLAYNIPFARSK</sequence>
<evidence type="ECO:0008006" key="4">
    <source>
        <dbReference type="Google" id="ProtNLM"/>
    </source>
</evidence>